<feature type="non-terminal residue" evidence="2">
    <location>
        <position position="59"/>
    </location>
</feature>
<dbReference type="AlphaFoldDB" id="A0A6J4UKC7"/>
<sequence length="59" mass="6072">DGRTRIGTTAPRRSEPAKNLSPTGDGVPGTDAAAAGDASLRSERSPGGQIRPNRMRQGV</sequence>
<reference evidence="2" key="1">
    <citation type="submission" date="2020-02" db="EMBL/GenBank/DDBJ databases">
        <authorList>
            <person name="Meier V. D."/>
        </authorList>
    </citation>
    <scope>NUCLEOTIDE SEQUENCE</scope>
    <source>
        <strain evidence="2">AVDCRST_MAG73</strain>
    </source>
</reference>
<feature type="region of interest" description="Disordered" evidence="1">
    <location>
        <begin position="1"/>
        <end position="59"/>
    </location>
</feature>
<feature type="non-terminal residue" evidence="2">
    <location>
        <position position="1"/>
    </location>
</feature>
<dbReference type="EMBL" id="CADCWE010000201">
    <property type="protein sequence ID" value="CAA9552964.1"/>
    <property type="molecule type" value="Genomic_DNA"/>
</dbReference>
<evidence type="ECO:0000313" key="2">
    <source>
        <dbReference type="EMBL" id="CAA9552964.1"/>
    </source>
</evidence>
<name>A0A6J4UKC7_9BACT</name>
<accession>A0A6J4UKC7</accession>
<protein>
    <submittedName>
        <fullName evidence="2">Uncharacterized protein</fullName>
    </submittedName>
</protein>
<proteinExistence type="predicted"/>
<organism evidence="2">
    <name type="scientific">uncultured Thermomicrobiales bacterium</name>
    <dbReference type="NCBI Taxonomy" id="1645740"/>
    <lineage>
        <taxon>Bacteria</taxon>
        <taxon>Pseudomonadati</taxon>
        <taxon>Thermomicrobiota</taxon>
        <taxon>Thermomicrobia</taxon>
        <taxon>Thermomicrobiales</taxon>
        <taxon>environmental samples</taxon>
    </lineage>
</organism>
<gene>
    <name evidence="2" type="ORF">AVDCRST_MAG73-3114</name>
</gene>
<evidence type="ECO:0000256" key="1">
    <source>
        <dbReference type="SAM" id="MobiDB-lite"/>
    </source>
</evidence>